<dbReference type="Proteomes" id="UP001148838">
    <property type="component" value="Unassembled WGS sequence"/>
</dbReference>
<evidence type="ECO:0000313" key="2">
    <source>
        <dbReference type="Proteomes" id="UP001148838"/>
    </source>
</evidence>
<sequence length="81" mass="8717">MFLPSAAKRRVRPSPSISSIFPGLYTFSSSLPLFHVRGRSTADVSIGPPRSTSSSLSFNVRVEQDAGPVRVSPDDVIGRDV</sequence>
<name>A0ABQ8TKR2_PERAM</name>
<dbReference type="EMBL" id="JAJSOF020000005">
    <property type="protein sequence ID" value="KAJ4447072.1"/>
    <property type="molecule type" value="Genomic_DNA"/>
</dbReference>
<comment type="caution">
    <text evidence="1">The sequence shown here is derived from an EMBL/GenBank/DDBJ whole genome shotgun (WGS) entry which is preliminary data.</text>
</comment>
<evidence type="ECO:0000313" key="1">
    <source>
        <dbReference type="EMBL" id="KAJ4447072.1"/>
    </source>
</evidence>
<organism evidence="1 2">
    <name type="scientific">Periplaneta americana</name>
    <name type="common">American cockroach</name>
    <name type="synonym">Blatta americana</name>
    <dbReference type="NCBI Taxonomy" id="6978"/>
    <lineage>
        <taxon>Eukaryota</taxon>
        <taxon>Metazoa</taxon>
        <taxon>Ecdysozoa</taxon>
        <taxon>Arthropoda</taxon>
        <taxon>Hexapoda</taxon>
        <taxon>Insecta</taxon>
        <taxon>Pterygota</taxon>
        <taxon>Neoptera</taxon>
        <taxon>Polyneoptera</taxon>
        <taxon>Dictyoptera</taxon>
        <taxon>Blattodea</taxon>
        <taxon>Blattoidea</taxon>
        <taxon>Blattidae</taxon>
        <taxon>Blattinae</taxon>
        <taxon>Periplaneta</taxon>
    </lineage>
</organism>
<accession>A0ABQ8TKR2</accession>
<gene>
    <name evidence="1" type="ORF">ANN_09061</name>
</gene>
<reference evidence="1 2" key="1">
    <citation type="journal article" date="2022" name="Allergy">
        <title>Genome assembly and annotation of Periplaneta americana reveal a comprehensive cockroach allergen profile.</title>
        <authorList>
            <person name="Wang L."/>
            <person name="Xiong Q."/>
            <person name="Saelim N."/>
            <person name="Wang L."/>
            <person name="Nong W."/>
            <person name="Wan A.T."/>
            <person name="Shi M."/>
            <person name="Liu X."/>
            <person name="Cao Q."/>
            <person name="Hui J.H.L."/>
            <person name="Sookrung N."/>
            <person name="Leung T.F."/>
            <person name="Tungtrongchitr A."/>
            <person name="Tsui S.K.W."/>
        </authorList>
    </citation>
    <scope>NUCLEOTIDE SEQUENCE [LARGE SCALE GENOMIC DNA]</scope>
    <source>
        <strain evidence="1">PWHHKU_190912</strain>
    </source>
</reference>
<keyword evidence="2" id="KW-1185">Reference proteome</keyword>
<proteinExistence type="predicted"/>
<protein>
    <submittedName>
        <fullName evidence="1">Uncharacterized protein</fullName>
    </submittedName>
</protein>